<dbReference type="PANTHER" id="PTHR22911:SF6">
    <property type="entry name" value="SOLUTE CARRIER FAMILY 35 MEMBER G1"/>
    <property type="match status" value="1"/>
</dbReference>
<dbReference type="InterPro" id="IPR000620">
    <property type="entry name" value="EamA_dom"/>
</dbReference>
<keyword evidence="2 5" id="KW-0812">Transmembrane</keyword>
<evidence type="ECO:0000256" key="5">
    <source>
        <dbReference type="SAM" id="Phobius"/>
    </source>
</evidence>
<evidence type="ECO:0000256" key="4">
    <source>
        <dbReference type="ARBA" id="ARBA00023136"/>
    </source>
</evidence>
<feature type="transmembrane region" description="Helical" evidence="5">
    <location>
        <begin position="214"/>
        <end position="233"/>
    </location>
</feature>
<evidence type="ECO:0000256" key="1">
    <source>
        <dbReference type="ARBA" id="ARBA00004141"/>
    </source>
</evidence>
<sequence>MSHSRAVALMVVVTLMWSIAGVVTRHLEAARAFEVTFWRSFFNACFLLVALALWRRGGLWRSFANGGWPLWVSGLMWSIMYTCFMVALTLTTVANVLITMALAPLATALVSRVVLKQRLPARTWGAIAVAGAGIAWMYGSEVSGIDPQHLLGTLVALGVPMAAAVNWTVIQRSSHRGRPGATQDMLPAVLIGAALSALVSLPLAWPMQASTHDLSLLALLGLFQLAIPCLLAVQLARVLPAPEVALLALLEVVFGVAWAWLGAGEAPTPHVLGGGALVLLALGTNEALGLRQARERR</sequence>
<keyword evidence="8" id="KW-1185">Reference proteome</keyword>
<evidence type="ECO:0000313" key="7">
    <source>
        <dbReference type="EMBL" id="MCM5680080.1"/>
    </source>
</evidence>
<evidence type="ECO:0000256" key="3">
    <source>
        <dbReference type="ARBA" id="ARBA00022989"/>
    </source>
</evidence>
<feature type="domain" description="EamA" evidence="6">
    <location>
        <begin position="151"/>
        <end position="282"/>
    </location>
</feature>
<feature type="transmembrane region" description="Helical" evidence="5">
    <location>
        <begin position="269"/>
        <end position="288"/>
    </location>
</feature>
<proteinExistence type="predicted"/>
<dbReference type="PANTHER" id="PTHR22911">
    <property type="entry name" value="ACYL-MALONYL CONDENSING ENZYME-RELATED"/>
    <property type="match status" value="1"/>
</dbReference>
<feature type="transmembrane region" description="Helical" evidence="5">
    <location>
        <begin position="119"/>
        <end position="138"/>
    </location>
</feature>
<feature type="domain" description="EamA" evidence="6">
    <location>
        <begin position="6"/>
        <end position="138"/>
    </location>
</feature>
<dbReference type="InterPro" id="IPR037185">
    <property type="entry name" value="EmrE-like"/>
</dbReference>
<feature type="transmembrane region" description="Helical" evidence="5">
    <location>
        <begin position="245"/>
        <end position="263"/>
    </location>
</feature>
<keyword evidence="4 5" id="KW-0472">Membrane</keyword>
<comment type="subcellular location">
    <subcellularLocation>
        <location evidence="1">Membrane</location>
        <topology evidence="1">Multi-pass membrane protein</topology>
    </subcellularLocation>
</comment>
<feature type="transmembrane region" description="Helical" evidence="5">
    <location>
        <begin position="189"/>
        <end position="208"/>
    </location>
</feature>
<gene>
    <name evidence="7" type="ORF">M8A51_11100</name>
</gene>
<reference evidence="7" key="1">
    <citation type="submission" date="2022-05" db="EMBL/GenBank/DDBJ databases">
        <title>Schlegelella sp. nov., isolated from mangrove soil.</title>
        <authorList>
            <person name="Liu Y."/>
            <person name="Ge X."/>
            <person name="Liu W."/>
        </authorList>
    </citation>
    <scope>NUCLEOTIDE SEQUENCE</scope>
    <source>
        <strain evidence="7">S2-27</strain>
    </source>
</reference>
<accession>A0ABT0YMX3</accession>
<feature type="transmembrane region" description="Helical" evidence="5">
    <location>
        <begin position="6"/>
        <end position="24"/>
    </location>
</feature>
<keyword evidence="3 5" id="KW-1133">Transmembrane helix</keyword>
<evidence type="ECO:0000259" key="6">
    <source>
        <dbReference type="Pfam" id="PF00892"/>
    </source>
</evidence>
<evidence type="ECO:0000256" key="2">
    <source>
        <dbReference type="ARBA" id="ARBA00022692"/>
    </source>
</evidence>
<evidence type="ECO:0000313" key="8">
    <source>
        <dbReference type="Proteomes" id="UP001165541"/>
    </source>
</evidence>
<dbReference type="EMBL" id="JAMKFE010000005">
    <property type="protein sequence ID" value="MCM5680080.1"/>
    <property type="molecule type" value="Genomic_DNA"/>
</dbReference>
<comment type="caution">
    <text evidence="7">The sequence shown here is derived from an EMBL/GenBank/DDBJ whole genome shotgun (WGS) entry which is preliminary data.</text>
</comment>
<dbReference type="RefSeq" id="WP_251778349.1">
    <property type="nucleotide sequence ID" value="NZ_JAMKFE010000005.1"/>
</dbReference>
<feature type="transmembrane region" description="Helical" evidence="5">
    <location>
        <begin position="74"/>
        <end position="98"/>
    </location>
</feature>
<dbReference type="Pfam" id="PF00892">
    <property type="entry name" value="EamA"/>
    <property type="match status" value="2"/>
</dbReference>
<protein>
    <submittedName>
        <fullName evidence="7">DMT family transporter</fullName>
    </submittedName>
</protein>
<dbReference type="Proteomes" id="UP001165541">
    <property type="component" value="Unassembled WGS sequence"/>
</dbReference>
<dbReference type="SUPFAM" id="SSF103481">
    <property type="entry name" value="Multidrug resistance efflux transporter EmrE"/>
    <property type="match status" value="2"/>
</dbReference>
<organism evidence="7 8">
    <name type="scientific">Caldimonas mangrovi</name>
    <dbReference type="NCBI Taxonomy" id="2944811"/>
    <lineage>
        <taxon>Bacteria</taxon>
        <taxon>Pseudomonadati</taxon>
        <taxon>Pseudomonadota</taxon>
        <taxon>Betaproteobacteria</taxon>
        <taxon>Burkholderiales</taxon>
        <taxon>Sphaerotilaceae</taxon>
        <taxon>Caldimonas</taxon>
    </lineage>
</organism>
<feature type="transmembrane region" description="Helical" evidence="5">
    <location>
        <begin position="150"/>
        <end position="169"/>
    </location>
</feature>
<name>A0ABT0YMX3_9BURK</name>
<feature type="transmembrane region" description="Helical" evidence="5">
    <location>
        <begin position="36"/>
        <end position="54"/>
    </location>
</feature>